<keyword evidence="1" id="KW-0732">Signal</keyword>
<proteinExistence type="predicted"/>
<gene>
    <name evidence="2" type="ORF">JYU34_014283</name>
</gene>
<sequence length="58" mass="5862">MARLILFIALLLIAAAVVMADLPGGLKVPDLPKTDKLPDAAGKLGDATKNIPGLGGLI</sequence>
<reference evidence="2 3" key="1">
    <citation type="submission" date="2021-06" db="EMBL/GenBank/DDBJ databases">
        <title>A haploid diamondback moth (Plutella xylostella L.) genome assembly resolves 31 chromosomes and identifies a diamide resistance mutation.</title>
        <authorList>
            <person name="Ward C.M."/>
            <person name="Perry K.D."/>
            <person name="Baker G."/>
            <person name="Powis K."/>
            <person name="Heckel D.G."/>
            <person name="Baxter S.W."/>
        </authorList>
    </citation>
    <scope>NUCLEOTIDE SEQUENCE [LARGE SCALE GENOMIC DNA]</scope>
    <source>
        <strain evidence="2 3">LV</strain>
        <tissue evidence="2">Single pupa</tissue>
    </source>
</reference>
<evidence type="ECO:0000256" key="1">
    <source>
        <dbReference type="SAM" id="SignalP"/>
    </source>
</evidence>
<dbReference type="Proteomes" id="UP000823941">
    <property type="component" value="Chromosome 19"/>
</dbReference>
<name>A0ABQ7Q7Y1_PLUXY</name>
<comment type="caution">
    <text evidence="2">The sequence shown here is derived from an EMBL/GenBank/DDBJ whole genome shotgun (WGS) entry which is preliminary data.</text>
</comment>
<organism evidence="2 3">
    <name type="scientific">Plutella xylostella</name>
    <name type="common">Diamondback moth</name>
    <name type="synonym">Plutella maculipennis</name>
    <dbReference type="NCBI Taxonomy" id="51655"/>
    <lineage>
        <taxon>Eukaryota</taxon>
        <taxon>Metazoa</taxon>
        <taxon>Ecdysozoa</taxon>
        <taxon>Arthropoda</taxon>
        <taxon>Hexapoda</taxon>
        <taxon>Insecta</taxon>
        <taxon>Pterygota</taxon>
        <taxon>Neoptera</taxon>
        <taxon>Endopterygota</taxon>
        <taxon>Lepidoptera</taxon>
        <taxon>Glossata</taxon>
        <taxon>Ditrysia</taxon>
        <taxon>Yponomeutoidea</taxon>
        <taxon>Plutellidae</taxon>
        <taxon>Plutella</taxon>
    </lineage>
</organism>
<protein>
    <submittedName>
        <fullName evidence="2">Uncharacterized protein</fullName>
    </submittedName>
</protein>
<evidence type="ECO:0000313" key="2">
    <source>
        <dbReference type="EMBL" id="KAG7301347.1"/>
    </source>
</evidence>
<feature type="chain" id="PRO_5047047028" evidence="1">
    <location>
        <begin position="21"/>
        <end position="58"/>
    </location>
</feature>
<feature type="signal peptide" evidence="1">
    <location>
        <begin position="1"/>
        <end position="20"/>
    </location>
</feature>
<keyword evidence="3" id="KW-1185">Reference proteome</keyword>
<accession>A0ABQ7Q7Y1</accession>
<dbReference type="EMBL" id="JAHIBW010000019">
    <property type="protein sequence ID" value="KAG7301347.1"/>
    <property type="molecule type" value="Genomic_DNA"/>
</dbReference>
<evidence type="ECO:0000313" key="3">
    <source>
        <dbReference type="Proteomes" id="UP000823941"/>
    </source>
</evidence>